<dbReference type="InParanoid" id="A0A0G4FNY2"/>
<gene>
    <name evidence="2" type="ORF">Vbra_15772</name>
</gene>
<accession>A0A0G4FNY2</accession>
<name>A0A0G4FNY2_VITBC</name>
<proteinExistence type="predicted"/>
<evidence type="ECO:0000313" key="2">
    <source>
        <dbReference type="EMBL" id="CEM15521.1"/>
    </source>
</evidence>
<evidence type="ECO:0000313" key="3">
    <source>
        <dbReference type="Proteomes" id="UP000041254"/>
    </source>
</evidence>
<feature type="region of interest" description="Disordered" evidence="1">
    <location>
        <begin position="100"/>
        <end position="167"/>
    </location>
</feature>
<feature type="compositionally biased region" description="Low complexity" evidence="1">
    <location>
        <begin position="151"/>
        <end position="167"/>
    </location>
</feature>
<evidence type="ECO:0000256" key="1">
    <source>
        <dbReference type="SAM" id="MobiDB-lite"/>
    </source>
</evidence>
<sequence>MDTNNDGDGPAPSTRGGSGGGSGGDLLQKIRAMRSDASSFLSGVDLAEQMIATHTDNKQEGEMVDGSLSTVLETLSDTHSALGKQLAQIATDCNTHRMAAGGAVGPNETDNNAQQGRAVPADDGGAKKRRRVDISHAADSGGHSGGGSVGPGCAAAASTGIQHPQQQQQQHPVWYVLAQRGSDFPLQDVLRLRKSCSWARGLFGAPQLQQRLTHSLSAEAGLRRTANGQQLLTFDQQQLGVGDLPAALCAYLADPCVLAQLKMVGPHIHFGDGVAFQLFQHGDTLRAVKDEDGFEMTIPEIDTDQTLPPNHLYQQHRQPHDPPVRSNIEYRPSAGWAQLALP</sequence>
<dbReference type="AlphaFoldDB" id="A0A0G4FNY2"/>
<dbReference type="Proteomes" id="UP000041254">
    <property type="component" value="Unassembled WGS sequence"/>
</dbReference>
<dbReference type="PhylomeDB" id="A0A0G4FNY2"/>
<organism evidence="2 3">
    <name type="scientific">Vitrella brassicaformis (strain CCMP3155)</name>
    <dbReference type="NCBI Taxonomy" id="1169540"/>
    <lineage>
        <taxon>Eukaryota</taxon>
        <taxon>Sar</taxon>
        <taxon>Alveolata</taxon>
        <taxon>Colpodellida</taxon>
        <taxon>Vitrellaceae</taxon>
        <taxon>Vitrella</taxon>
    </lineage>
</organism>
<dbReference type="EMBL" id="CDMY01000466">
    <property type="protein sequence ID" value="CEM15521.1"/>
    <property type="molecule type" value="Genomic_DNA"/>
</dbReference>
<reference evidence="2 3" key="1">
    <citation type="submission" date="2014-11" db="EMBL/GenBank/DDBJ databases">
        <authorList>
            <person name="Zhu J."/>
            <person name="Qi W."/>
            <person name="Song R."/>
        </authorList>
    </citation>
    <scope>NUCLEOTIDE SEQUENCE [LARGE SCALE GENOMIC DNA]</scope>
</reference>
<keyword evidence="3" id="KW-1185">Reference proteome</keyword>
<protein>
    <submittedName>
        <fullName evidence="2">Uncharacterized protein</fullName>
    </submittedName>
</protein>
<dbReference type="VEuPathDB" id="CryptoDB:Vbra_15772"/>
<feature type="region of interest" description="Disordered" evidence="1">
    <location>
        <begin position="1"/>
        <end position="26"/>
    </location>
</feature>